<protein>
    <recommendedName>
        <fullName evidence="3">Cytochrome oxidase Cu insertion factor, SCO1/SenC/PrrC family</fullName>
    </recommendedName>
</protein>
<evidence type="ECO:0000313" key="2">
    <source>
        <dbReference type="Proteomes" id="UP000199677"/>
    </source>
</evidence>
<keyword evidence="2" id="KW-1185">Reference proteome</keyword>
<organism evidence="1 2">
    <name type="scientific">Vreelandella arcis</name>
    <dbReference type="NCBI Taxonomy" id="416873"/>
    <lineage>
        <taxon>Bacteria</taxon>
        <taxon>Pseudomonadati</taxon>
        <taxon>Pseudomonadota</taxon>
        <taxon>Gammaproteobacteria</taxon>
        <taxon>Oceanospirillales</taxon>
        <taxon>Halomonadaceae</taxon>
        <taxon>Vreelandella</taxon>
    </lineage>
</organism>
<evidence type="ECO:0000313" key="1">
    <source>
        <dbReference type="EMBL" id="SDN13469.1"/>
    </source>
</evidence>
<dbReference type="OrthoDB" id="9785445at2"/>
<gene>
    <name evidence="1" type="ORF">SAMN04487951_102362</name>
</gene>
<dbReference type="STRING" id="416873.SAMN04487951_102362"/>
<dbReference type="EMBL" id="FNII01000002">
    <property type="protein sequence ID" value="SDN13469.1"/>
    <property type="molecule type" value="Genomic_DNA"/>
</dbReference>
<proteinExistence type="predicted"/>
<sequence length="170" mass="19395">MVLNSVNRQRFKLMLLFIIFAAPILTAWGMVEWRVGVPQQSTANGSPAQQLPRLEHWPIAEVPEAEATDARWTLVFDCSVECIERQDVLWRMHRALGRDAIRLIRLRIGGEGKTLPGEQLTRWHESPSWRQTNGAWLIDPQGRPALSFSSSVSAEKMLDDIQHLFKVNAK</sequence>
<dbReference type="AlphaFoldDB" id="A0A1G9YWC6"/>
<name>A0A1G9YWC6_9GAMM</name>
<dbReference type="Proteomes" id="UP000199677">
    <property type="component" value="Unassembled WGS sequence"/>
</dbReference>
<accession>A0A1G9YWC6</accession>
<dbReference type="RefSeq" id="WP_089702620.1">
    <property type="nucleotide sequence ID" value="NZ_FNII01000002.1"/>
</dbReference>
<evidence type="ECO:0008006" key="3">
    <source>
        <dbReference type="Google" id="ProtNLM"/>
    </source>
</evidence>
<reference evidence="2" key="1">
    <citation type="submission" date="2016-10" db="EMBL/GenBank/DDBJ databases">
        <authorList>
            <person name="Varghese N."/>
            <person name="Submissions S."/>
        </authorList>
    </citation>
    <scope>NUCLEOTIDE SEQUENCE [LARGE SCALE GENOMIC DNA]</scope>
    <source>
        <strain evidence="2">CGMCC 1.6494</strain>
    </source>
</reference>